<evidence type="ECO:0000313" key="4">
    <source>
        <dbReference type="EMBL" id="GAX87118.1"/>
    </source>
</evidence>
<evidence type="ECO:0000313" key="5">
    <source>
        <dbReference type="Proteomes" id="UP000217944"/>
    </source>
</evidence>
<dbReference type="InterPro" id="IPR008218">
    <property type="entry name" value="ATPase_V1-cplx_f_g_su"/>
</dbReference>
<dbReference type="InterPro" id="IPR036906">
    <property type="entry name" value="ATPase_V1_fsu_sf"/>
</dbReference>
<dbReference type="RefSeq" id="WP_096258273.1">
    <property type="nucleotide sequence ID" value="NZ_BDME01000001.1"/>
</dbReference>
<keyword evidence="3" id="KW-0406">Ion transport</keyword>
<organism evidence="4 5">
    <name type="scientific">Lebetimonas natsushimae</name>
    <dbReference type="NCBI Taxonomy" id="1936991"/>
    <lineage>
        <taxon>Bacteria</taxon>
        <taxon>Pseudomonadati</taxon>
        <taxon>Campylobacterota</taxon>
        <taxon>Epsilonproteobacteria</taxon>
        <taxon>Nautiliales</taxon>
        <taxon>Nautiliaceae</taxon>
        <taxon>Lebetimonas</taxon>
    </lineage>
</organism>
<evidence type="ECO:0000256" key="1">
    <source>
        <dbReference type="ARBA" id="ARBA00010148"/>
    </source>
</evidence>
<evidence type="ECO:0000256" key="2">
    <source>
        <dbReference type="ARBA" id="ARBA00022448"/>
    </source>
</evidence>
<sequence>MKIIFLGIKEECIGFSLCGIDTLEVSDFKKDFKEIIKDKDVGLIIIADRYYEIFKENFSHFSKKKAVPSIVFVPSFEKTYLNENIKRYLSNVLGIRL</sequence>
<dbReference type="Pfam" id="PF01990">
    <property type="entry name" value="ATP-synt_F"/>
    <property type="match status" value="1"/>
</dbReference>
<name>A0A292YBH9_9BACT</name>
<keyword evidence="5" id="KW-1185">Reference proteome</keyword>
<dbReference type="Proteomes" id="UP000217944">
    <property type="component" value="Unassembled WGS sequence"/>
</dbReference>
<gene>
    <name evidence="4" type="ORF">LNAT_P0413</name>
</gene>
<proteinExistence type="inferred from homology"/>
<dbReference type="EMBL" id="BDME01000001">
    <property type="protein sequence ID" value="GAX87118.1"/>
    <property type="molecule type" value="Genomic_DNA"/>
</dbReference>
<dbReference type="Gene3D" id="3.40.50.10580">
    <property type="entry name" value="ATPase, V1 complex, subunit F"/>
    <property type="match status" value="1"/>
</dbReference>
<reference evidence="4 5" key="1">
    <citation type="journal article" date="2017" name="Syst. Appl. Microbiol.">
        <title>Lebetimonas natsushimae sp. nov., a novel strictly anaerobic, moderately thermophilic chemoautotroph isolated from a deep-sea hydrothermal vent polychaete nest in the Mid-Okinawa Trough.</title>
        <authorList>
            <person name="Nagata R."/>
            <person name="Takaki Y."/>
            <person name="Tame A."/>
            <person name="Nunoura T."/>
            <person name="Muto H."/>
            <person name="Mino S."/>
            <person name="Sawayama S."/>
            <person name="Takai K."/>
            <person name="Nakagawa S."/>
        </authorList>
    </citation>
    <scope>NUCLEOTIDE SEQUENCE [LARGE SCALE GENOMIC DNA]</scope>
    <source>
        <strain evidence="4 5">HS1857</strain>
    </source>
</reference>
<keyword evidence="2" id="KW-0813">Transport</keyword>
<evidence type="ECO:0000256" key="3">
    <source>
        <dbReference type="ARBA" id="ARBA00023065"/>
    </source>
</evidence>
<dbReference type="GO" id="GO:0046961">
    <property type="term" value="F:proton-transporting ATPase activity, rotational mechanism"/>
    <property type="evidence" value="ECO:0007669"/>
    <property type="project" value="InterPro"/>
</dbReference>
<dbReference type="SUPFAM" id="SSF159468">
    <property type="entry name" value="AtpF-like"/>
    <property type="match status" value="1"/>
</dbReference>
<comment type="similarity">
    <text evidence="1">Belongs to the V-ATPase F subunit family.</text>
</comment>
<dbReference type="OrthoDB" id="15081at2"/>
<dbReference type="AlphaFoldDB" id="A0A292YBH9"/>
<accession>A0A292YBH9</accession>
<protein>
    <submittedName>
        <fullName evidence="4">V/A-type H+/Na+-transporting ATPase subunit F</fullName>
    </submittedName>
</protein>
<comment type="caution">
    <text evidence="4">The sequence shown here is derived from an EMBL/GenBank/DDBJ whole genome shotgun (WGS) entry which is preliminary data.</text>
</comment>